<dbReference type="InterPro" id="IPR045379">
    <property type="entry name" value="Crinkler_N"/>
</dbReference>
<gene>
    <name evidence="5" type="ORF">M404DRAFT_166271</name>
</gene>
<dbReference type="GO" id="GO:0043657">
    <property type="term" value="C:host cell"/>
    <property type="evidence" value="ECO:0007669"/>
    <property type="project" value="UniProtKB-SubCell"/>
</dbReference>
<evidence type="ECO:0000313" key="5">
    <source>
        <dbReference type="EMBL" id="KIN95236.1"/>
    </source>
</evidence>
<dbReference type="EMBL" id="KN832072">
    <property type="protein sequence ID" value="KIN95236.1"/>
    <property type="molecule type" value="Genomic_DNA"/>
</dbReference>
<evidence type="ECO:0000313" key="6">
    <source>
        <dbReference type="Proteomes" id="UP000054217"/>
    </source>
</evidence>
<dbReference type="OrthoDB" id="2427869at2759"/>
<dbReference type="Proteomes" id="UP000054217">
    <property type="component" value="Unassembled WGS sequence"/>
</dbReference>
<protein>
    <recommendedName>
        <fullName evidence="4">Crinkler effector protein N-terminal domain-containing protein</fullName>
    </recommendedName>
</protein>
<evidence type="ECO:0000256" key="2">
    <source>
        <dbReference type="ARBA" id="ARBA00004613"/>
    </source>
</evidence>
<sequence length="224" mass="24812">MSDDLSLRCWVRGTSVDATFIIKISPAETVDTLKQLIKESASLEVPALALRLFKLKVPLRRPYKETLNGSLNTNNDGTLLNGRQKISACFEGTTVLETLCVVVQFPRQDVITLNYWIIGEDIRAIFGVKVAMTQTVSDLKRLIKGENAAALRTTDTRLLTLWNVSLLCDDALKQTIEGLDLRPERSLHSVKRLSTIFAEPPVPEHLHIIVGLPHAGEPSVMIAS</sequence>
<organism evidence="5 6">
    <name type="scientific">Pisolithus tinctorius Marx 270</name>
    <dbReference type="NCBI Taxonomy" id="870435"/>
    <lineage>
        <taxon>Eukaryota</taxon>
        <taxon>Fungi</taxon>
        <taxon>Dikarya</taxon>
        <taxon>Basidiomycota</taxon>
        <taxon>Agaricomycotina</taxon>
        <taxon>Agaricomycetes</taxon>
        <taxon>Agaricomycetidae</taxon>
        <taxon>Boletales</taxon>
        <taxon>Sclerodermatineae</taxon>
        <taxon>Pisolithaceae</taxon>
        <taxon>Pisolithus</taxon>
    </lineage>
</organism>
<comment type="subcellular location">
    <subcellularLocation>
        <location evidence="1">Host cell</location>
    </subcellularLocation>
    <subcellularLocation>
        <location evidence="2">Secreted</location>
    </subcellularLocation>
</comment>
<evidence type="ECO:0000256" key="3">
    <source>
        <dbReference type="ARBA" id="ARBA00022525"/>
    </source>
</evidence>
<keyword evidence="6" id="KW-1185">Reference proteome</keyword>
<keyword evidence="3" id="KW-0964">Secreted</keyword>
<dbReference type="STRING" id="870435.A0A0C3JC43"/>
<reference evidence="6" key="2">
    <citation type="submission" date="2015-01" db="EMBL/GenBank/DDBJ databases">
        <title>Evolutionary Origins and Diversification of the Mycorrhizal Mutualists.</title>
        <authorList>
            <consortium name="DOE Joint Genome Institute"/>
            <consortium name="Mycorrhizal Genomics Consortium"/>
            <person name="Kohler A."/>
            <person name="Kuo A."/>
            <person name="Nagy L.G."/>
            <person name="Floudas D."/>
            <person name="Copeland A."/>
            <person name="Barry K.W."/>
            <person name="Cichocki N."/>
            <person name="Veneault-Fourrey C."/>
            <person name="LaButti K."/>
            <person name="Lindquist E.A."/>
            <person name="Lipzen A."/>
            <person name="Lundell T."/>
            <person name="Morin E."/>
            <person name="Murat C."/>
            <person name="Riley R."/>
            <person name="Ohm R."/>
            <person name="Sun H."/>
            <person name="Tunlid A."/>
            <person name="Henrissat B."/>
            <person name="Grigoriev I.V."/>
            <person name="Hibbett D.S."/>
            <person name="Martin F."/>
        </authorList>
    </citation>
    <scope>NUCLEOTIDE SEQUENCE [LARGE SCALE GENOMIC DNA]</scope>
    <source>
        <strain evidence="6">Marx 270</strain>
    </source>
</reference>
<evidence type="ECO:0000256" key="1">
    <source>
        <dbReference type="ARBA" id="ARBA00004340"/>
    </source>
</evidence>
<dbReference type="Pfam" id="PF20147">
    <property type="entry name" value="Crinkler"/>
    <property type="match status" value="2"/>
</dbReference>
<feature type="domain" description="Crinkler effector protein N-terminal" evidence="4">
    <location>
        <begin position="111"/>
        <end position="210"/>
    </location>
</feature>
<feature type="domain" description="Crinkler effector protein N-terminal" evidence="4">
    <location>
        <begin position="5"/>
        <end position="104"/>
    </location>
</feature>
<dbReference type="GO" id="GO:0005576">
    <property type="term" value="C:extracellular region"/>
    <property type="evidence" value="ECO:0007669"/>
    <property type="project" value="UniProtKB-SubCell"/>
</dbReference>
<evidence type="ECO:0000259" key="4">
    <source>
        <dbReference type="Pfam" id="PF20147"/>
    </source>
</evidence>
<reference evidence="5 6" key="1">
    <citation type="submission" date="2014-04" db="EMBL/GenBank/DDBJ databases">
        <authorList>
            <consortium name="DOE Joint Genome Institute"/>
            <person name="Kuo A."/>
            <person name="Kohler A."/>
            <person name="Costa M.D."/>
            <person name="Nagy L.G."/>
            <person name="Floudas D."/>
            <person name="Copeland A."/>
            <person name="Barry K.W."/>
            <person name="Cichocki N."/>
            <person name="Veneault-Fourrey C."/>
            <person name="LaButti K."/>
            <person name="Lindquist E.A."/>
            <person name="Lipzen A."/>
            <person name="Lundell T."/>
            <person name="Morin E."/>
            <person name="Murat C."/>
            <person name="Sun H."/>
            <person name="Tunlid A."/>
            <person name="Henrissat B."/>
            <person name="Grigoriev I.V."/>
            <person name="Hibbett D.S."/>
            <person name="Martin F."/>
            <person name="Nordberg H.P."/>
            <person name="Cantor M.N."/>
            <person name="Hua S.X."/>
        </authorList>
    </citation>
    <scope>NUCLEOTIDE SEQUENCE [LARGE SCALE GENOMIC DNA]</scope>
    <source>
        <strain evidence="5 6">Marx 270</strain>
    </source>
</reference>
<dbReference type="InParanoid" id="A0A0C3JC43"/>
<name>A0A0C3JC43_PISTI</name>
<dbReference type="HOGENOM" id="CLU_074871_0_0_1"/>
<dbReference type="AlphaFoldDB" id="A0A0C3JC43"/>
<accession>A0A0C3JC43</accession>
<proteinExistence type="predicted"/>